<organism evidence="2 3">
    <name type="scientific">Halobacillus locisalis</name>
    <dbReference type="NCBI Taxonomy" id="220753"/>
    <lineage>
        <taxon>Bacteria</taxon>
        <taxon>Bacillati</taxon>
        <taxon>Bacillota</taxon>
        <taxon>Bacilli</taxon>
        <taxon>Bacillales</taxon>
        <taxon>Bacillaceae</taxon>
        <taxon>Halobacillus</taxon>
    </lineage>
</organism>
<evidence type="ECO:0000313" key="3">
    <source>
        <dbReference type="Proteomes" id="UP000571017"/>
    </source>
</evidence>
<keyword evidence="3" id="KW-1185">Reference proteome</keyword>
<feature type="coiled-coil region" evidence="1">
    <location>
        <begin position="231"/>
        <end position="296"/>
    </location>
</feature>
<sequence length="306" mass="35340">MNINEQIQSGNIVATQNQEGALGFIFWYSVSSNIEVTREDLGDLFKNIGIDENWLPNEIRPSDAFRRATSEIQRKRVPTSDPNINRNYLSREVYSDTQMVQRNIVIENVDKQGKRLDYESNATVIELDKENVEFKVISKPGEDAARELAYEAKHKFDKYITYYSSQQLRVMVSKFLSSLAPTQVRPNGGVYFIPINFADDLSKLQTLCEELDSEGVSIPLYDSSDNRNMVLRKLKDDLHTAIQRLETLKQSNASRAQLQEALKEAKRVGDTYTDYRKNLKIDVSELEDYRDDLRSQYIEVLDRITK</sequence>
<keyword evidence="1" id="KW-0175">Coiled coil</keyword>
<accession>A0A838CY74</accession>
<dbReference type="InterPro" id="IPR046632">
    <property type="entry name" value="DUF6744"/>
</dbReference>
<evidence type="ECO:0000256" key="1">
    <source>
        <dbReference type="SAM" id="Coils"/>
    </source>
</evidence>
<name>A0A838CY74_9BACI</name>
<gene>
    <name evidence="2" type="ORF">H0266_18495</name>
</gene>
<comment type="caution">
    <text evidence="2">The sequence shown here is derived from an EMBL/GenBank/DDBJ whole genome shotgun (WGS) entry which is preliminary data.</text>
</comment>
<reference evidence="2 3" key="1">
    <citation type="journal article" date="2004" name="Extremophiles">
        <title>Halobacillus locisalis sp. nov., a halophilic bacterium isolated from a marine solar saltern of the Yellow Sea in Korea.</title>
        <authorList>
            <person name="Yoon J.H."/>
            <person name="Kang K.H."/>
            <person name="Oh T.K."/>
            <person name="Park Y.H."/>
        </authorList>
    </citation>
    <scope>NUCLEOTIDE SEQUENCE [LARGE SCALE GENOMIC DNA]</scope>
    <source>
        <strain evidence="2 3">KCTC 3788</strain>
    </source>
</reference>
<protein>
    <submittedName>
        <fullName evidence="2">Uncharacterized protein</fullName>
    </submittedName>
</protein>
<dbReference type="Proteomes" id="UP000571017">
    <property type="component" value="Unassembled WGS sequence"/>
</dbReference>
<dbReference type="EMBL" id="JACEFG010000005">
    <property type="protein sequence ID" value="MBA2176873.1"/>
    <property type="molecule type" value="Genomic_DNA"/>
</dbReference>
<dbReference type="Pfam" id="PF20529">
    <property type="entry name" value="DUF6744"/>
    <property type="match status" value="1"/>
</dbReference>
<proteinExistence type="predicted"/>
<dbReference type="RefSeq" id="WP_181473934.1">
    <property type="nucleotide sequence ID" value="NZ_JACEFG010000005.1"/>
</dbReference>
<dbReference type="AlphaFoldDB" id="A0A838CY74"/>
<evidence type="ECO:0000313" key="2">
    <source>
        <dbReference type="EMBL" id="MBA2176873.1"/>
    </source>
</evidence>